<comment type="caution">
    <text evidence="2">The sequence shown here is derived from an EMBL/GenBank/DDBJ whole genome shotgun (WGS) entry which is preliminary data.</text>
</comment>
<gene>
    <name evidence="2" type="ORF">H4696_001960</name>
</gene>
<reference evidence="2 3" key="1">
    <citation type="submission" date="2020-10" db="EMBL/GenBank/DDBJ databases">
        <title>Sequencing the genomes of 1000 actinobacteria strains.</title>
        <authorList>
            <person name="Klenk H.-P."/>
        </authorList>
    </citation>
    <scope>NUCLEOTIDE SEQUENCE [LARGE SCALE GENOMIC DNA]</scope>
    <source>
        <strain evidence="2 3">DSM 44653</strain>
    </source>
</reference>
<protein>
    <recommendedName>
        <fullName evidence="4">Translation initiation factor IF-3</fullName>
    </recommendedName>
</protein>
<evidence type="ECO:0000256" key="1">
    <source>
        <dbReference type="SAM" id="MobiDB-lite"/>
    </source>
</evidence>
<feature type="compositionally biased region" description="Pro residues" evidence="1">
    <location>
        <begin position="11"/>
        <end position="22"/>
    </location>
</feature>
<name>A0ABR9HV97_9PSEU</name>
<dbReference type="Proteomes" id="UP000631670">
    <property type="component" value="Unassembled WGS sequence"/>
</dbReference>
<feature type="compositionally biased region" description="Basic and acidic residues" evidence="1">
    <location>
        <begin position="24"/>
        <end position="50"/>
    </location>
</feature>
<evidence type="ECO:0000313" key="3">
    <source>
        <dbReference type="Proteomes" id="UP000631670"/>
    </source>
</evidence>
<proteinExistence type="predicted"/>
<evidence type="ECO:0000313" key="2">
    <source>
        <dbReference type="EMBL" id="MBE1494860.1"/>
    </source>
</evidence>
<organism evidence="2 3">
    <name type="scientific">Amycolatopsis lexingtonensis</name>
    <dbReference type="NCBI Taxonomy" id="218822"/>
    <lineage>
        <taxon>Bacteria</taxon>
        <taxon>Bacillati</taxon>
        <taxon>Actinomycetota</taxon>
        <taxon>Actinomycetes</taxon>
        <taxon>Pseudonocardiales</taxon>
        <taxon>Pseudonocardiaceae</taxon>
        <taxon>Amycolatopsis</taxon>
    </lineage>
</organism>
<feature type="compositionally biased region" description="Pro residues" evidence="1">
    <location>
        <begin position="190"/>
        <end position="217"/>
    </location>
</feature>
<feature type="region of interest" description="Disordered" evidence="1">
    <location>
        <begin position="1"/>
        <end position="82"/>
    </location>
</feature>
<dbReference type="RefSeq" id="WP_143265231.1">
    <property type="nucleotide sequence ID" value="NZ_JADBEG010000001.1"/>
</dbReference>
<feature type="compositionally biased region" description="Basic and acidic residues" evidence="1">
    <location>
        <begin position="60"/>
        <end position="82"/>
    </location>
</feature>
<accession>A0ABR9HV97</accession>
<evidence type="ECO:0008006" key="4">
    <source>
        <dbReference type="Google" id="ProtNLM"/>
    </source>
</evidence>
<sequence>MAFDQVRRPDVPPPPQPKPPQPDAAKHADWNARNENTMTRRPERTPDVRPHQPAPVDGGRNPDVRADAGVRPEVKGQLSTDHRQWRSELRVVRETRDVKQWRGKPDGPVQTDRVRADFTKDVKQQAELQKGRAGGVLIDVRLRNVAVGKGSEAAALQRTLTDIGRKEGVLVRVSVVGRDGGLYSPNGPRLTPPGPRPILPSLPVPPGPRTPGQPPRPHPPEIHRY</sequence>
<feature type="compositionally biased region" description="Basic and acidic residues" evidence="1">
    <location>
        <begin position="1"/>
        <end position="10"/>
    </location>
</feature>
<keyword evidence="3" id="KW-1185">Reference proteome</keyword>
<feature type="region of interest" description="Disordered" evidence="1">
    <location>
        <begin position="177"/>
        <end position="225"/>
    </location>
</feature>
<dbReference type="EMBL" id="JADBEG010000001">
    <property type="protein sequence ID" value="MBE1494860.1"/>
    <property type="molecule type" value="Genomic_DNA"/>
</dbReference>